<sequence length="188" mass="20780">MTTSNPKEIVEQILQARWHSTISGKAQTYVGQFFDAFTLRQGVYAKVQGNHGIYRVSIFPGNKNVSATCSCYIGKSGYCHHCEALAHAFLLYPETFTAIPKYTMADVSAATTPERIHSVVRSLALAAVIEELEQNNMNLKGIAVSMGVSEQKIRSLIKKERQQGIIDDLTPLKLACVWLLQKFGSRGA</sequence>
<proteinExistence type="predicted"/>
<keyword evidence="1" id="KW-0863">Zinc-finger</keyword>
<dbReference type="InterPro" id="IPR007527">
    <property type="entry name" value="Znf_SWIM"/>
</dbReference>
<dbReference type="GO" id="GO:0008270">
    <property type="term" value="F:zinc ion binding"/>
    <property type="evidence" value="ECO:0007669"/>
    <property type="project" value="UniProtKB-KW"/>
</dbReference>
<keyword evidence="1" id="KW-0479">Metal-binding</keyword>
<dbReference type="EMBL" id="NQWI01000174">
    <property type="protein sequence ID" value="PDW00642.1"/>
    <property type="molecule type" value="Genomic_DNA"/>
</dbReference>
<dbReference type="Proteomes" id="UP000220527">
    <property type="component" value="Unassembled WGS sequence"/>
</dbReference>
<gene>
    <name evidence="3" type="ORF">CJ255_20430</name>
</gene>
<evidence type="ECO:0000313" key="3">
    <source>
        <dbReference type="EMBL" id="PDW00642.1"/>
    </source>
</evidence>
<organism evidence="3 4">
    <name type="scientific">Candidatus Viridilinea mediisalina</name>
    <dbReference type="NCBI Taxonomy" id="2024553"/>
    <lineage>
        <taxon>Bacteria</taxon>
        <taxon>Bacillati</taxon>
        <taxon>Chloroflexota</taxon>
        <taxon>Chloroflexia</taxon>
        <taxon>Chloroflexales</taxon>
        <taxon>Chloroflexineae</taxon>
        <taxon>Oscillochloridaceae</taxon>
        <taxon>Candidatus Viridilinea</taxon>
    </lineage>
</organism>
<evidence type="ECO:0000256" key="1">
    <source>
        <dbReference type="PROSITE-ProRule" id="PRU00325"/>
    </source>
</evidence>
<keyword evidence="1" id="KW-0862">Zinc</keyword>
<evidence type="ECO:0000259" key="2">
    <source>
        <dbReference type="PROSITE" id="PS50966"/>
    </source>
</evidence>
<feature type="domain" description="SWIM-type" evidence="2">
    <location>
        <begin position="54"/>
        <end position="90"/>
    </location>
</feature>
<dbReference type="AlphaFoldDB" id="A0A2A6REA9"/>
<dbReference type="PROSITE" id="PS50966">
    <property type="entry name" value="ZF_SWIM"/>
    <property type="match status" value="1"/>
</dbReference>
<comment type="caution">
    <text evidence="3">The sequence shown here is derived from an EMBL/GenBank/DDBJ whole genome shotgun (WGS) entry which is preliminary data.</text>
</comment>
<name>A0A2A6REA9_9CHLR</name>
<reference evidence="4" key="1">
    <citation type="submission" date="2017-08" db="EMBL/GenBank/DDBJ databases">
        <authorList>
            <person name="Grouzdev D.S."/>
            <person name="Gaisin V.A."/>
            <person name="Rysina M.S."/>
            <person name="Gorlenko V.M."/>
        </authorList>
    </citation>
    <scope>NUCLEOTIDE SEQUENCE [LARGE SCALE GENOMIC DNA]</scope>
    <source>
        <strain evidence="4">Kir15-3F</strain>
    </source>
</reference>
<accession>A0A2A6REA9</accession>
<protein>
    <recommendedName>
        <fullName evidence="2">SWIM-type domain-containing protein</fullName>
    </recommendedName>
</protein>
<dbReference type="RefSeq" id="WP_097645928.1">
    <property type="nucleotide sequence ID" value="NZ_NQWI01000174.1"/>
</dbReference>
<keyword evidence="4" id="KW-1185">Reference proteome</keyword>
<evidence type="ECO:0000313" key="4">
    <source>
        <dbReference type="Proteomes" id="UP000220527"/>
    </source>
</evidence>